<accession>A0ABX4ZX48</accession>
<evidence type="ECO:0000313" key="2">
    <source>
        <dbReference type="EMBL" id="POY43187.1"/>
    </source>
</evidence>
<feature type="transmembrane region" description="Helical" evidence="1">
    <location>
        <begin position="32"/>
        <end position="53"/>
    </location>
</feature>
<keyword evidence="1" id="KW-0472">Membrane</keyword>
<feature type="transmembrane region" description="Helical" evidence="1">
    <location>
        <begin position="59"/>
        <end position="79"/>
    </location>
</feature>
<sequence>MKEHLSSETITFIPERLNKPPVVYRGMTISELVIVAISGFGIGFVIGVVIVLFLGNWVWIPTAIVPTLFLSIRFGGVYLSRLKRGKPDNWLERFF</sequence>
<gene>
    <name evidence="2" type="ORF">C3Z13_00460</name>
</gene>
<dbReference type="Proteomes" id="UP000237229">
    <property type="component" value="Unassembled WGS sequence"/>
</dbReference>
<organism evidence="2 3">
    <name type="scientific">Avibacterium endocarditidis</name>
    <dbReference type="NCBI Taxonomy" id="380674"/>
    <lineage>
        <taxon>Bacteria</taxon>
        <taxon>Pseudomonadati</taxon>
        <taxon>Pseudomonadota</taxon>
        <taxon>Gammaproteobacteria</taxon>
        <taxon>Pasteurellales</taxon>
        <taxon>Pasteurellaceae</taxon>
        <taxon>Avibacterium</taxon>
    </lineage>
</organism>
<name>A0ABX4ZX48_9PAST</name>
<keyword evidence="1" id="KW-1133">Transmembrane helix</keyword>
<dbReference type="EMBL" id="PQVI01000003">
    <property type="protein sequence ID" value="POY43187.1"/>
    <property type="molecule type" value="Genomic_DNA"/>
</dbReference>
<evidence type="ECO:0000256" key="1">
    <source>
        <dbReference type="SAM" id="Phobius"/>
    </source>
</evidence>
<dbReference type="InterPro" id="IPR021877">
    <property type="entry name" value="DUF3487"/>
</dbReference>
<dbReference type="RefSeq" id="WP_103854643.1">
    <property type="nucleotide sequence ID" value="NZ_PQVI01000003.1"/>
</dbReference>
<keyword evidence="3" id="KW-1185">Reference proteome</keyword>
<keyword evidence="1" id="KW-0812">Transmembrane</keyword>
<reference evidence="2 3" key="1">
    <citation type="submission" date="2018-02" db="EMBL/GenBank/DDBJ databases">
        <title>Classification genera of Pasteurellaceae by whole genome sequence comparison.</title>
        <authorList>
            <person name="Christensen H."/>
        </authorList>
    </citation>
    <scope>NUCLEOTIDE SEQUENCE [LARGE SCALE GENOMIC DNA]</scope>
    <source>
        <strain evidence="2 3">20186H4H1</strain>
    </source>
</reference>
<dbReference type="Pfam" id="PF11990">
    <property type="entry name" value="DUF3487"/>
    <property type="match status" value="1"/>
</dbReference>
<protein>
    <submittedName>
        <fullName evidence="2">TIGR03750 family conjugal transfer protein</fullName>
    </submittedName>
</protein>
<proteinExistence type="predicted"/>
<dbReference type="NCBIfam" id="TIGR03750">
    <property type="entry name" value="conj_TIGR03750"/>
    <property type="match status" value="1"/>
</dbReference>
<comment type="caution">
    <text evidence="2">The sequence shown here is derived from an EMBL/GenBank/DDBJ whole genome shotgun (WGS) entry which is preliminary data.</text>
</comment>
<evidence type="ECO:0000313" key="3">
    <source>
        <dbReference type="Proteomes" id="UP000237229"/>
    </source>
</evidence>